<evidence type="ECO:0000313" key="1">
    <source>
        <dbReference type="EMBL" id="VEL15853.1"/>
    </source>
</evidence>
<proteinExistence type="predicted"/>
<name>A0A3S5A5Y4_9PLAT</name>
<gene>
    <name evidence="1" type="ORF">PXEA_LOCUS9293</name>
</gene>
<protein>
    <submittedName>
        <fullName evidence="1">Uncharacterized protein</fullName>
    </submittedName>
</protein>
<reference evidence="1" key="1">
    <citation type="submission" date="2018-11" db="EMBL/GenBank/DDBJ databases">
        <authorList>
            <consortium name="Pathogen Informatics"/>
        </authorList>
    </citation>
    <scope>NUCLEOTIDE SEQUENCE</scope>
</reference>
<dbReference type="Proteomes" id="UP000784294">
    <property type="component" value="Unassembled WGS sequence"/>
</dbReference>
<dbReference type="EMBL" id="CAAALY010026190">
    <property type="protein sequence ID" value="VEL15853.1"/>
    <property type="molecule type" value="Genomic_DNA"/>
</dbReference>
<comment type="caution">
    <text evidence="1">The sequence shown here is derived from an EMBL/GenBank/DDBJ whole genome shotgun (WGS) entry which is preliminary data.</text>
</comment>
<organism evidence="1 2">
    <name type="scientific">Protopolystoma xenopodis</name>
    <dbReference type="NCBI Taxonomy" id="117903"/>
    <lineage>
        <taxon>Eukaryota</taxon>
        <taxon>Metazoa</taxon>
        <taxon>Spiralia</taxon>
        <taxon>Lophotrochozoa</taxon>
        <taxon>Platyhelminthes</taxon>
        <taxon>Monogenea</taxon>
        <taxon>Polyopisthocotylea</taxon>
        <taxon>Polystomatidea</taxon>
        <taxon>Polystomatidae</taxon>
        <taxon>Protopolystoma</taxon>
    </lineage>
</organism>
<sequence>MDKAKRCLRWETASHSAREANQRAGDVKLALQLLDEVLQNPTKEFVYFREPILRHLINGLVNAYIRHRFLLPSSLTPLDPFASNESELLSREFLSQPVSK</sequence>
<evidence type="ECO:0000313" key="2">
    <source>
        <dbReference type="Proteomes" id="UP000784294"/>
    </source>
</evidence>
<accession>A0A3S5A5Y4</accession>
<keyword evidence="2" id="KW-1185">Reference proteome</keyword>
<dbReference type="AlphaFoldDB" id="A0A3S5A5Y4"/>